<keyword evidence="1" id="KW-0560">Oxidoreductase</keyword>
<protein>
    <recommendedName>
        <fullName evidence="4">Aldehyde dehydrogenase domain-containing protein</fullName>
    </recommendedName>
</protein>
<feature type="region of interest" description="Disordered" evidence="3">
    <location>
        <begin position="120"/>
        <end position="145"/>
    </location>
</feature>
<feature type="region of interest" description="Disordered" evidence="3">
    <location>
        <begin position="354"/>
        <end position="387"/>
    </location>
</feature>
<keyword evidence="6" id="KW-1185">Reference proteome</keyword>
<feature type="domain" description="Aldehyde dehydrogenase" evidence="4">
    <location>
        <begin position="191"/>
        <end position="356"/>
    </location>
</feature>
<dbReference type="AlphaFoldDB" id="Q5B0A8"/>
<dbReference type="Proteomes" id="UP000000560">
    <property type="component" value="Chromosome I"/>
</dbReference>
<dbReference type="PANTHER" id="PTHR42862">
    <property type="entry name" value="DELTA-1-PYRROLINE-5-CARBOXYLATE DEHYDROGENASE 1, ISOFORM A-RELATED"/>
    <property type="match status" value="1"/>
</dbReference>
<evidence type="ECO:0000313" key="6">
    <source>
        <dbReference type="Proteomes" id="UP000000560"/>
    </source>
</evidence>
<feature type="domain" description="Aldehyde dehydrogenase" evidence="4">
    <location>
        <begin position="419"/>
        <end position="589"/>
    </location>
</feature>
<dbReference type="GO" id="GO:0003842">
    <property type="term" value="F:L-glutamate gamma-semialdehyde dehydrogenase activity"/>
    <property type="evidence" value="ECO:0000318"/>
    <property type="project" value="GO_Central"/>
</dbReference>
<dbReference type="Gene3D" id="3.40.605.10">
    <property type="entry name" value="Aldehyde Dehydrogenase, Chain A, domain 1"/>
    <property type="match status" value="2"/>
</dbReference>
<gene>
    <name evidence="5" type="ORF">ANIA_06022</name>
</gene>
<feature type="compositionally biased region" description="Basic residues" evidence="3">
    <location>
        <begin position="373"/>
        <end position="387"/>
    </location>
</feature>
<dbReference type="GO" id="GO:0005759">
    <property type="term" value="C:mitochondrial matrix"/>
    <property type="evidence" value="ECO:0000318"/>
    <property type="project" value="GO_Central"/>
</dbReference>
<dbReference type="InterPro" id="IPR016161">
    <property type="entry name" value="Ald_DH/histidinol_DH"/>
</dbReference>
<dbReference type="OMA" id="NVYYPYM"/>
<dbReference type="SUPFAM" id="SSF53720">
    <property type="entry name" value="ALDH-like"/>
    <property type="match status" value="2"/>
</dbReference>
<dbReference type="STRING" id="227321.Q5B0A8"/>
<dbReference type="eggNOG" id="KOG2455">
    <property type="taxonomic scope" value="Eukaryota"/>
</dbReference>
<dbReference type="KEGG" id="ani:ANIA_06022"/>
<dbReference type="PANTHER" id="PTHR42862:SF1">
    <property type="entry name" value="DELTA-1-PYRROLINE-5-CARBOXYLATE DEHYDROGENASE 2, ISOFORM A-RELATED"/>
    <property type="match status" value="1"/>
</dbReference>
<dbReference type="Gene3D" id="3.40.309.10">
    <property type="entry name" value="Aldehyde Dehydrogenase, Chain A, domain 2"/>
    <property type="match status" value="1"/>
</dbReference>
<evidence type="ECO:0000259" key="4">
    <source>
        <dbReference type="Pfam" id="PF00171"/>
    </source>
</evidence>
<dbReference type="OrthoDB" id="5322683at2759"/>
<reference evidence="6" key="1">
    <citation type="journal article" date="2005" name="Nature">
        <title>Sequencing of Aspergillus nidulans and comparative analysis with A. fumigatus and A. oryzae.</title>
        <authorList>
            <person name="Galagan J.E."/>
            <person name="Calvo S.E."/>
            <person name="Cuomo C."/>
            <person name="Ma L.J."/>
            <person name="Wortman J.R."/>
            <person name="Batzoglou S."/>
            <person name="Lee S.I."/>
            <person name="Basturkmen M."/>
            <person name="Spevak C.C."/>
            <person name="Clutterbuck J."/>
            <person name="Kapitonov V."/>
            <person name="Jurka J."/>
            <person name="Scazzocchio C."/>
            <person name="Farman M."/>
            <person name="Butler J."/>
            <person name="Purcell S."/>
            <person name="Harris S."/>
            <person name="Braus G.H."/>
            <person name="Draht O."/>
            <person name="Busch S."/>
            <person name="D'Enfert C."/>
            <person name="Bouchier C."/>
            <person name="Goldman G.H."/>
            <person name="Bell-Pedersen D."/>
            <person name="Griffiths-Jones S."/>
            <person name="Doonan J.H."/>
            <person name="Yu J."/>
            <person name="Vienken K."/>
            <person name="Pain A."/>
            <person name="Freitag M."/>
            <person name="Selker E.U."/>
            <person name="Archer D.B."/>
            <person name="Penalva M.A."/>
            <person name="Oakley B.R."/>
            <person name="Momany M."/>
            <person name="Tanaka T."/>
            <person name="Kumagai T."/>
            <person name="Asai K."/>
            <person name="Machida M."/>
            <person name="Nierman W.C."/>
            <person name="Denning D.W."/>
            <person name="Caddick M."/>
            <person name="Hynes M."/>
            <person name="Paoletti M."/>
            <person name="Fischer R."/>
            <person name="Miller B."/>
            <person name="Dyer P."/>
            <person name="Sachs M.S."/>
            <person name="Osmani S.A."/>
            <person name="Birren B.W."/>
        </authorList>
    </citation>
    <scope>NUCLEOTIDE SEQUENCE [LARGE SCALE GENOMIC DNA]</scope>
    <source>
        <strain evidence="6">FGSC A4 / ATCC 38163 / CBS 112.46 / NRRL 194 / M139</strain>
    </source>
</reference>
<keyword evidence="2" id="KW-0520">NAD</keyword>
<sequence length="610" mass="67780">MGEGVMCAGAKDLRDRLHTPFNYRDRGRNQQRCNCGSREVCPERAPVRAELVISRCATRMIASDALWGNMLGGAPDAAEDKAPFSFQIELPTSILKHIYAISNRLLTSRLSSADLRLPRPQIRTKATAPSRLPDARNEPNPTYVKGSSERLKIESALSKLRSQLPVQSSIYYNGKVQAAWRSWDQPLPAEHAAIESALKAKKDWENTPFIDRAAIFLKAAELVTGKYRYELIAATMLGQGKNIWQAEIDAAAELADFFRLNCNFAAELLERQPTRGTVGMWSRMEYRPLEGFVYAVSPFNLTALGGSLLSGPALMGNVVLWKPSPPNVYTSTLIYKILLEAGLPADVVQFVPGARKKSPTSRYKREELPPHPPHGRHSQRRQPHHPRCIRVPGTKVLGDLARIHPSVPRGRIHLAPQGRVQEITIGSPDKELEAFMGPVIHRRSFDQIKRIIDESNDDPSLNSITGGTYDDSVGFYVHPTVYQANAPTHRLFDEIFGPIPALYVYLDNEWSEILAKVDQAGGGFALTGPVFATDRRVIWEAEDALGYSAGNFYINCKTTAALIGQQLFGGARASGTNDKAGSSDILRRFPSLRMIKEFFLLEGFKYPSNQ</sequence>
<dbReference type="Pfam" id="PF00171">
    <property type="entry name" value="Aldedh"/>
    <property type="match status" value="2"/>
</dbReference>
<dbReference type="InterPro" id="IPR015590">
    <property type="entry name" value="Aldehyde_DH_dom"/>
</dbReference>
<dbReference type="HOGENOM" id="CLU_005391_4_1_1"/>
<dbReference type="GO" id="GO:0010133">
    <property type="term" value="P:L-proline catabolic process to L-glutamate"/>
    <property type="evidence" value="ECO:0000318"/>
    <property type="project" value="GO_Central"/>
</dbReference>
<name>Q5B0A8_EMENI</name>
<dbReference type="RefSeq" id="XP_663626.1">
    <property type="nucleotide sequence ID" value="XM_658534.1"/>
</dbReference>
<evidence type="ECO:0000256" key="3">
    <source>
        <dbReference type="SAM" id="MobiDB-lite"/>
    </source>
</evidence>
<dbReference type="InterPro" id="IPR050485">
    <property type="entry name" value="Proline_metab_enzyme"/>
</dbReference>
<accession>C8V323</accession>
<accession>Q5B0A8</accession>
<dbReference type="GeneID" id="2871097"/>
<dbReference type="InterPro" id="IPR016163">
    <property type="entry name" value="Ald_DH_C"/>
</dbReference>
<evidence type="ECO:0000256" key="2">
    <source>
        <dbReference type="ARBA" id="ARBA00023027"/>
    </source>
</evidence>
<dbReference type="InterPro" id="IPR016162">
    <property type="entry name" value="Ald_DH_N"/>
</dbReference>
<dbReference type="EMBL" id="BN001301">
    <property type="protein sequence ID" value="CBF70342.1"/>
    <property type="molecule type" value="Genomic_DNA"/>
</dbReference>
<proteinExistence type="predicted"/>
<organism evidence="5 6">
    <name type="scientific">Emericella nidulans (strain FGSC A4 / ATCC 38163 / CBS 112.46 / NRRL 194 / M139)</name>
    <name type="common">Aspergillus nidulans</name>
    <dbReference type="NCBI Taxonomy" id="227321"/>
    <lineage>
        <taxon>Eukaryota</taxon>
        <taxon>Fungi</taxon>
        <taxon>Dikarya</taxon>
        <taxon>Ascomycota</taxon>
        <taxon>Pezizomycotina</taxon>
        <taxon>Eurotiomycetes</taxon>
        <taxon>Eurotiomycetidae</taxon>
        <taxon>Eurotiales</taxon>
        <taxon>Aspergillaceae</taxon>
        <taxon>Aspergillus</taxon>
        <taxon>Aspergillus subgen. Nidulantes</taxon>
    </lineage>
</organism>
<evidence type="ECO:0000256" key="1">
    <source>
        <dbReference type="ARBA" id="ARBA00023002"/>
    </source>
</evidence>
<reference evidence="6" key="2">
    <citation type="journal article" date="2009" name="Fungal Genet. Biol.">
        <title>The 2008 update of the Aspergillus nidulans genome annotation: a community effort.</title>
        <authorList>
            <person name="Wortman J.R."/>
            <person name="Gilsenan J.M."/>
            <person name="Joardar V."/>
            <person name="Deegan J."/>
            <person name="Clutterbuck J."/>
            <person name="Andersen M.R."/>
            <person name="Archer D."/>
            <person name="Bencina M."/>
            <person name="Braus G."/>
            <person name="Coutinho P."/>
            <person name="von Dohren H."/>
            <person name="Doonan J."/>
            <person name="Driessen A.J."/>
            <person name="Durek P."/>
            <person name="Espeso E."/>
            <person name="Fekete E."/>
            <person name="Flipphi M."/>
            <person name="Estrada C.G."/>
            <person name="Geysens S."/>
            <person name="Goldman G."/>
            <person name="de Groot P.W."/>
            <person name="Hansen K."/>
            <person name="Harris S.D."/>
            <person name="Heinekamp T."/>
            <person name="Helmstaedt K."/>
            <person name="Henrissat B."/>
            <person name="Hofmann G."/>
            <person name="Homan T."/>
            <person name="Horio T."/>
            <person name="Horiuchi H."/>
            <person name="James S."/>
            <person name="Jones M."/>
            <person name="Karaffa L."/>
            <person name="Karanyi Z."/>
            <person name="Kato M."/>
            <person name="Keller N."/>
            <person name="Kelly D.E."/>
            <person name="Kiel J.A."/>
            <person name="Kim J.M."/>
            <person name="van der Klei I.J."/>
            <person name="Klis F.M."/>
            <person name="Kovalchuk A."/>
            <person name="Krasevec N."/>
            <person name="Kubicek C.P."/>
            <person name="Liu B."/>
            <person name="Maccabe A."/>
            <person name="Meyer V."/>
            <person name="Mirabito P."/>
            <person name="Miskei M."/>
            <person name="Mos M."/>
            <person name="Mullins J."/>
            <person name="Nelson D.R."/>
            <person name="Nielsen J."/>
            <person name="Oakley B.R."/>
            <person name="Osmani S.A."/>
            <person name="Pakula T."/>
            <person name="Paszewski A."/>
            <person name="Paulsen I."/>
            <person name="Pilsyk S."/>
            <person name="Pocsi I."/>
            <person name="Punt P.J."/>
            <person name="Ram A.F."/>
            <person name="Ren Q."/>
            <person name="Robellet X."/>
            <person name="Robson G."/>
            <person name="Seiboth B."/>
            <person name="van Solingen P."/>
            <person name="Specht T."/>
            <person name="Sun J."/>
            <person name="Taheri-Talesh N."/>
            <person name="Takeshita N."/>
            <person name="Ussery D."/>
            <person name="vanKuyk P.A."/>
            <person name="Visser H."/>
            <person name="van de Vondervoort P.J."/>
            <person name="de Vries R.P."/>
            <person name="Walton J."/>
            <person name="Xiang X."/>
            <person name="Xiong Y."/>
            <person name="Zeng A.P."/>
            <person name="Brandt B.W."/>
            <person name="Cornell M.J."/>
            <person name="van den Hondel C.A."/>
            <person name="Visser J."/>
            <person name="Oliver S.G."/>
            <person name="Turner G."/>
        </authorList>
    </citation>
    <scope>GENOME REANNOTATION</scope>
    <source>
        <strain evidence="6">FGSC A4 / ATCC 38163 / CBS 112.46 / NRRL 194 / M139</strain>
    </source>
</reference>
<evidence type="ECO:0000313" key="5">
    <source>
        <dbReference type="EMBL" id="CBF70342.1"/>
    </source>
</evidence>
<dbReference type="InParanoid" id="Q5B0A8"/>